<dbReference type="EnsemblPlants" id="KRH08034">
    <property type="protein sequence ID" value="KRH08034"/>
    <property type="gene ID" value="GLYMA_16G124900"/>
</dbReference>
<evidence type="ECO:0000313" key="1">
    <source>
        <dbReference type="EMBL" id="KRH08034.1"/>
    </source>
</evidence>
<reference evidence="1" key="3">
    <citation type="submission" date="2018-07" db="EMBL/GenBank/DDBJ databases">
        <title>WGS assembly of Glycine max.</title>
        <authorList>
            <person name="Schmutz J."/>
            <person name="Cannon S."/>
            <person name="Schlueter J."/>
            <person name="Ma J."/>
            <person name="Mitros T."/>
            <person name="Nelson W."/>
            <person name="Hyten D."/>
            <person name="Song Q."/>
            <person name="Thelen J."/>
            <person name="Cheng J."/>
            <person name="Xu D."/>
            <person name="Hellsten U."/>
            <person name="May G."/>
            <person name="Yu Y."/>
            <person name="Sakurai T."/>
            <person name="Umezawa T."/>
            <person name="Bhattacharyya M."/>
            <person name="Sandhu D."/>
            <person name="Valliyodan B."/>
            <person name="Lindquist E."/>
            <person name="Peto M."/>
            <person name="Grant D."/>
            <person name="Shu S."/>
            <person name="Goodstein D."/>
            <person name="Barry K."/>
            <person name="Futrell-Griggs M."/>
            <person name="Abernathy B."/>
            <person name="Du J."/>
            <person name="Tian Z."/>
            <person name="Zhu L."/>
            <person name="Gill N."/>
            <person name="Joshi T."/>
            <person name="Libault M."/>
            <person name="Sethuraman A."/>
            <person name="Zhang X."/>
            <person name="Shinozaki K."/>
            <person name="Nguyen H."/>
            <person name="Wing R."/>
            <person name="Cregan P."/>
            <person name="Specht J."/>
            <person name="Grimwood J."/>
            <person name="Rokhsar D."/>
            <person name="Stacey G."/>
            <person name="Shoemaker R."/>
            <person name="Jackson S."/>
        </authorList>
    </citation>
    <scope>NUCLEOTIDE SEQUENCE</scope>
    <source>
        <tissue evidence="1">Callus</tissue>
    </source>
</reference>
<evidence type="ECO:0000313" key="2">
    <source>
        <dbReference type="EnsemblPlants" id="KRH08034"/>
    </source>
</evidence>
<evidence type="ECO:0000313" key="3">
    <source>
        <dbReference type="Proteomes" id="UP000008827"/>
    </source>
</evidence>
<accession>A0A0R0FX52</accession>
<dbReference type="AlphaFoldDB" id="A0A0R0FX52"/>
<sequence length="74" mass="8654">MILLDLFFPYSIYPHSISMTTTYLKLRFSLPSTLCNLLVLSLPSQLKKHFNFSQYRPATPNQSRCQISDQRLTQ</sequence>
<dbReference type="Gramene" id="KRH08034">
    <property type="protein sequence ID" value="KRH08034"/>
    <property type="gene ID" value="GLYMA_16G124900"/>
</dbReference>
<reference evidence="2" key="2">
    <citation type="submission" date="2018-02" db="UniProtKB">
        <authorList>
            <consortium name="EnsemblPlants"/>
        </authorList>
    </citation>
    <scope>IDENTIFICATION</scope>
    <source>
        <strain evidence="2">Williams 82</strain>
    </source>
</reference>
<organism evidence="1">
    <name type="scientific">Glycine max</name>
    <name type="common">Soybean</name>
    <name type="synonym">Glycine hispida</name>
    <dbReference type="NCBI Taxonomy" id="3847"/>
    <lineage>
        <taxon>Eukaryota</taxon>
        <taxon>Viridiplantae</taxon>
        <taxon>Streptophyta</taxon>
        <taxon>Embryophyta</taxon>
        <taxon>Tracheophyta</taxon>
        <taxon>Spermatophyta</taxon>
        <taxon>Magnoliopsida</taxon>
        <taxon>eudicotyledons</taxon>
        <taxon>Gunneridae</taxon>
        <taxon>Pentapetalae</taxon>
        <taxon>rosids</taxon>
        <taxon>fabids</taxon>
        <taxon>Fabales</taxon>
        <taxon>Fabaceae</taxon>
        <taxon>Papilionoideae</taxon>
        <taxon>50 kb inversion clade</taxon>
        <taxon>NPAAA clade</taxon>
        <taxon>indigoferoid/millettioid clade</taxon>
        <taxon>Phaseoleae</taxon>
        <taxon>Glycine</taxon>
        <taxon>Glycine subgen. Soja</taxon>
    </lineage>
</organism>
<reference evidence="1 2" key="1">
    <citation type="journal article" date="2010" name="Nature">
        <title>Genome sequence of the palaeopolyploid soybean.</title>
        <authorList>
            <person name="Schmutz J."/>
            <person name="Cannon S.B."/>
            <person name="Schlueter J."/>
            <person name="Ma J."/>
            <person name="Mitros T."/>
            <person name="Nelson W."/>
            <person name="Hyten D.L."/>
            <person name="Song Q."/>
            <person name="Thelen J.J."/>
            <person name="Cheng J."/>
            <person name="Xu D."/>
            <person name="Hellsten U."/>
            <person name="May G.D."/>
            <person name="Yu Y."/>
            <person name="Sakurai T."/>
            <person name="Umezawa T."/>
            <person name="Bhattacharyya M.K."/>
            <person name="Sandhu D."/>
            <person name="Valliyodan B."/>
            <person name="Lindquist E."/>
            <person name="Peto M."/>
            <person name="Grant D."/>
            <person name="Shu S."/>
            <person name="Goodstein D."/>
            <person name="Barry K."/>
            <person name="Futrell-Griggs M."/>
            <person name="Abernathy B."/>
            <person name="Du J."/>
            <person name="Tian Z."/>
            <person name="Zhu L."/>
            <person name="Gill N."/>
            <person name="Joshi T."/>
            <person name="Libault M."/>
            <person name="Sethuraman A."/>
            <person name="Zhang X.-C."/>
            <person name="Shinozaki K."/>
            <person name="Nguyen H.T."/>
            <person name="Wing R.A."/>
            <person name="Cregan P."/>
            <person name="Specht J."/>
            <person name="Grimwood J."/>
            <person name="Rokhsar D."/>
            <person name="Stacey G."/>
            <person name="Shoemaker R.C."/>
            <person name="Jackson S.A."/>
        </authorList>
    </citation>
    <scope>NUCLEOTIDE SEQUENCE</scope>
    <source>
        <strain evidence="2">cv. Williams 82</strain>
        <tissue evidence="1">Callus</tissue>
    </source>
</reference>
<keyword evidence="3" id="KW-1185">Reference proteome</keyword>
<gene>
    <name evidence="1" type="ORF">GLYMA_16G124900</name>
</gene>
<proteinExistence type="predicted"/>
<dbReference type="EMBL" id="CM000849">
    <property type="protein sequence ID" value="KRH08034.1"/>
    <property type="molecule type" value="Genomic_DNA"/>
</dbReference>
<dbReference type="InParanoid" id="A0A0R0FX52"/>
<dbReference type="Proteomes" id="UP000008827">
    <property type="component" value="Chromosome 16"/>
</dbReference>
<name>A0A0R0FX52_SOYBN</name>
<protein>
    <submittedName>
        <fullName evidence="1 2">Uncharacterized protein</fullName>
    </submittedName>
</protein>